<dbReference type="Gene3D" id="3.40.50.1820">
    <property type="entry name" value="alpha/beta hydrolase"/>
    <property type="match status" value="1"/>
</dbReference>
<accession>A0AAV9G4I0</accession>
<feature type="domain" description="Dienelactone hydrolase" evidence="1">
    <location>
        <begin position="29"/>
        <end position="274"/>
    </location>
</feature>
<dbReference type="Pfam" id="PF01738">
    <property type="entry name" value="DLH"/>
    <property type="match status" value="1"/>
</dbReference>
<dbReference type="GO" id="GO:0016787">
    <property type="term" value="F:hydrolase activity"/>
    <property type="evidence" value="ECO:0007669"/>
    <property type="project" value="InterPro"/>
</dbReference>
<reference evidence="2" key="2">
    <citation type="submission" date="2023-05" db="EMBL/GenBank/DDBJ databases">
        <authorList>
            <consortium name="Lawrence Berkeley National Laboratory"/>
            <person name="Steindorff A."/>
            <person name="Hensen N."/>
            <person name="Bonometti L."/>
            <person name="Westerberg I."/>
            <person name="Brannstrom I.O."/>
            <person name="Guillou S."/>
            <person name="Cros-Aarteil S."/>
            <person name="Calhoun S."/>
            <person name="Haridas S."/>
            <person name="Kuo A."/>
            <person name="Mondo S."/>
            <person name="Pangilinan J."/>
            <person name="Riley R."/>
            <person name="Labutti K."/>
            <person name="Andreopoulos B."/>
            <person name="Lipzen A."/>
            <person name="Chen C."/>
            <person name="Yanf M."/>
            <person name="Daum C."/>
            <person name="Ng V."/>
            <person name="Clum A."/>
            <person name="Ohm R."/>
            <person name="Martin F."/>
            <person name="Silar P."/>
            <person name="Natvig D."/>
            <person name="Lalanne C."/>
            <person name="Gautier V."/>
            <person name="Ament-Velasquez S.L."/>
            <person name="Kruys A."/>
            <person name="Hutchinson M.I."/>
            <person name="Powell A.J."/>
            <person name="Barry K."/>
            <person name="Miller A.N."/>
            <person name="Grigoriev I.V."/>
            <person name="Debuchy R."/>
            <person name="Gladieux P."/>
            <person name="Thoren M.H."/>
            <person name="Johannesson H."/>
        </authorList>
    </citation>
    <scope>NUCLEOTIDE SEQUENCE</scope>
    <source>
        <strain evidence="2">PSN243</strain>
    </source>
</reference>
<dbReference type="SUPFAM" id="SSF53474">
    <property type="entry name" value="alpha/beta-Hydrolases"/>
    <property type="match status" value="1"/>
</dbReference>
<keyword evidence="3" id="KW-1185">Reference proteome</keyword>
<proteinExistence type="predicted"/>
<organism evidence="2 3">
    <name type="scientific">Podospora aff. communis PSN243</name>
    <dbReference type="NCBI Taxonomy" id="3040156"/>
    <lineage>
        <taxon>Eukaryota</taxon>
        <taxon>Fungi</taxon>
        <taxon>Dikarya</taxon>
        <taxon>Ascomycota</taxon>
        <taxon>Pezizomycotina</taxon>
        <taxon>Sordariomycetes</taxon>
        <taxon>Sordariomycetidae</taxon>
        <taxon>Sordariales</taxon>
        <taxon>Podosporaceae</taxon>
        <taxon>Podospora</taxon>
    </lineage>
</organism>
<reference evidence="2" key="1">
    <citation type="journal article" date="2023" name="Mol. Phylogenet. Evol.">
        <title>Genome-scale phylogeny and comparative genomics of the fungal order Sordariales.</title>
        <authorList>
            <person name="Hensen N."/>
            <person name="Bonometti L."/>
            <person name="Westerberg I."/>
            <person name="Brannstrom I.O."/>
            <person name="Guillou S."/>
            <person name="Cros-Aarteil S."/>
            <person name="Calhoun S."/>
            <person name="Haridas S."/>
            <person name="Kuo A."/>
            <person name="Mondo S."/>
            <person name="Pangilinan J."/>
            <person name="Riley R."/>
            <person name="LaButti K."/>
            <person name="Andreopoulos B."/>
            <person name="Lipzen A."/>
            <person name="Chen C."/>
            <person name="Yan M."/>
            <person name="Daum C."/>
            <person name="Ng V."/>
            <person name="Clum A."/>
            <person name="Steindorff A."/>
            <person name="Ohm R.A."/>
            <person name="Martin F."/>
            <person name="Silar P."/>
            <person name="Natvig D.O."/>
            <person name="Lalanne C."/>
            <person name="Gautier V."/>
            <person name="Ament-Velasquez S.L."/>
            <person name="Kruys A."/>
            <person name="Hutchinson M.I."/>
            <person name="Powell A.J."/>
            <person name="Barry K."/>
            <person name="Miller A.N."/>
            <person name="Grigoriev I.V."/>
            <person name="Debuchy R."/>
            <person name="Gladieux P."/>
            <person name="Hiltunen Thoren M."/>
            <person name="Johannesson H."/>
        </authorList>
    </citation>
    <scope>NUCLEOTIDE SEQUENCE</scope>
    <source>
        <strain evidence="2">PSN243</strain>
    </source>
</reference>
<evidence type="ECO:0000313" key="3">
    <source>
        <dbReference type="Proteomes" id="UP001321760"/>
    </source>
</evidence>
<name>A0AAV9G4I0_9PEZI</name>
<evidence type="ECO:0000313" key="2">
    <source>
        <dbReference type="EMBL" id="KAK4443185.1"/>
    </source>
</evidence>
<dbReference type="PANTHER" id="PTHR17630">
    <property type="entry name" value="DIENELACTONE HYDROLASE"/>
    <property type="match status" value="1"/>
</dbReference>
<evidence type="ECO:0000259" key="1">
    <source>
        <dbReference type="Pfam" id="PF01738"/>
    </source>
</evidence>
<dbReference type="InterPro" id="IPR029058">
    <property type="entry name" value="AB_hydrolase_fold"/>
</dbReference>
<sequence length="278" mass="30617">MACPDCFTGTLRGDHTPTGHESTIHSLPTYIASPPPDTTPLGIVVILSDAFGYRLLNTRALADAYARRVPCTVYVPDFMNGNSPPQSFMTRSEYIPPEGDILPVKIAKKAERLAATVPALVSFLVRNREGVVAPRAQAFMRAVRGQEDPARPGEVLNVGVAGFCWGGGYTRHVLDCAFTAHPTWVDVPGDVEAVARPLSVANGEDDQWMGREKWKVVRGILGRKNAEAGEEVHETVEYLGAKHGFAVRGDRKDPLQKERGERSEDQAVEWFRRYFGGW</sequence>
<dbReference type="Proteomes" id="UP001321760">
    <property type="component" value="Unassembled WGS sequence"/>
</dbReference>
<protein>
    <submittedName>
        <fullName evidence="2">Protein AIM2</fullName>
    </submittedName>
</protein>
<comment type="caution">
    <text evidence="2">The sequence shown here is derived from an EMBL/GenBank/DDBJ whole genome shotgun (WGS) entry which is preliminary data.</text>
</comment>
<dbReference type="EMBL" id="MU865998">
    <property type="protein sequence ID" value="KAK4443185.1"/>
    <property type="molecule type" value="Genomic_DNA"/>
</dbReference>
<dbReference type="InterPro" id="IPR002925">
    <property type="entry name" value="Dienelactn_hydro"/>
</dbReference>
<dbReference type="PANTHER" id="PTHR17630:SF105">
    <property type="entry name" value="DIENELACTONE HYDROLASE FAMILY PROTEIN (AFU_ORTHOLOGUE AFUA_4G08790)"/>
    <property type="match status" value="1"/>
</dbReference>
<gene>
    <name evidence="2" type="ORF">QBC34DRAFT_499195</name>
</gene>
<dbReference type="AlphaFoldDB" id="A0AAV9G4I0"/>